<evidence type="ECO:0000256" key="1">
    <source>
        <dbReference type="ARBA" id="ARBA00006921"/>
    </source>
</evidence>
<accession>A0AAW1N5M4</accession>
<dbReference type="Pfam" id="PF04145">
    <property type="entry name" value="Ctr"/>
    <property type="match status" value="2"/>
</dbReference>
<dbReference type="PANTHER" id="PTHR12483">
    <property type="entry name" value="SOLUTE CARRIER FAMILY 31 COPPER TRANSPORTERS"/>
    <property type="match status" value="1"/>
</dbReference>
<evidence type="ECO:0000313" key="8">
    <source>
        <dbReference type="EMBL" id="KAK9755679.1"/>
    </source>
</evidence>
<sequence>MDHGHDMGGMNMTQSSSPSSTNTNMTMSHMNGMMMHMTFYWGHKAQILFSGWPGSSTGMYVLALFVVFLLAVMIEWVSRSRITKRNDVVSGVLLTLLHALRVGLAYLVMLALMSFNVGVFIVAVVGHAVGFLVFGTRVFGSGRGSDDEDEDRSLKLPPLSC</sequence>
<dbReference type="InterPro" id="IPR007274">
    <property type="entry name" value="Cop_transporter"/>
</dbReference>
<comment type="caution">
    <text evidence="8">The sequence shown here is derived from an EMBL/GenBank/DDBJ whole genome shotgun (WGS) entry which is preliminary data.</text>
</comment>
<evidence type="ECO:0000256" key="3">
    <source>
        <dbReference type="ARBA" id="ARBA00022796"/>
    </source>
</evidence>
<evidence type="ECO:0000256" key="6">
    <source>
        <dbReference type="RuleBase" id="RU367022"/>
    </source>
</evidence>
<name>A0AAW1N5M4_SAPOF</name>
<keyword evidence="4 6" id="KW-1133">Transmembrane helix</keyword>
<evidence type="ECO:0000256" key="5">
    <source>
        <dbReference type="ARBA" id="ARBA00023136"/>
    </source>
</evidence>
<dbReference type="PANTHER" id="PTHR12483:SF42">
    <property type="entry name" value="COPPER TRANSPORTER 4"/>
    <property type="match status" value="1"/>
</dbReference>
<comment type="subcellular location">
    <subcellularLocation>
        <location evidence="6">Membrane</location>
        <topology evidence="6">Multi-pass membrane protein</topology>
    </subcellularLocation>
</comment>
<organism evidence="8 9">
    <name type="scientific">Saponaria officinalis</name>
    <name type="common">Common soapwort</name>
    <name type="synonym">Lychnis saponaria</name>
    <dbReference type="NCBI Taxonomy" id="3572"/>
    <lineage>
        <taxon>Eukaryota</taxon>
        <taxon>Viridiplantae</taxon>
        <taxon>Streptophyta</taxon>
        <taxon>Embryophyta</taxon>
        <taxon>Tracheophyta</taxon>
        <taxon>Spermatophyta</taxon>
        <taxon>Magnoliopsida</taxon>
        <taxon>eudicotyledons</taxon>
        <taxon>Gunneridae</taxon>
        <taxon>Pentapetalae</taxon>
        <taxon>Caryophyllales</taxon>
        <taxon>Caryophyllaceae</taxon>
        <taxon>Caryophylleae</taxon>
        <taxon>Saponaria</taxon>
    </lineage>
</organism>
<evidence type="ECO:0000256" key="4">
    <source>
        <dbReference type="ARBA" id="ARBA00022989"/>
    </source>
</evidence>
<evidence type="ECO:0000256" key="2">
    <source>
        <dbReference type="ARBA" id="ARBA00022692"/>
    </source>
</evidence>
<proteinExistence type="inferred from homology"/>
<feature type="region of interest" description="Disordered" evidence="7">
    <location>
        <begin position="1"/>
        <end position="23"/>
    </location>
</feature>
<gene>
    <name evidence="8" type="ORF">RND81_01G042900</name>
</gene>
<comment type="similarity">
    <text evidence="1 6">Belongs to the copper transporter (Ctr) (TC 1.A.56) family. SLC31A subfamily.</text>
</comment>
<keyword evidence="9" id="KW-1185">Reference proteome</keyword>
<dbReference type="Proteomes" id="UP001443914">
    <property type="component" value="Unassembled WGS sequence"/>
</dbReference>
<dbReference type="EMBL" id="JBDFQZ010000001">
    <property type="protein sequence ID" value="KAK9755679.1"/>
    <property type="molecule type" value="Genomic_DNA"/>
</dbReference>
<keyword evidence="6" id="KW-0406">Ion transport</keyword>
<evidence type="ECO:0000256" key="7">
    <source>
        <dbReference type="SAM" id="MobiDB-lite"/>
    </source>
</evidence>
<dbReference type="GO" id="GO:0005375">
    <property type="term" value="F:copper ion transmembrane transporter activity"/>
    <property type="evidence" value="ECO:0007669"/>
    <property type="project" value="UniProtKB-UniRule"/>
</dbReference>
<keyword evidence="3 6" id="KW-0187">Copper transport</keyword>
<keyword evidence="6" id="KW-0813">Transport</keyword>
<feature type="region of interest" description="Disordered" evidence="7">
    <location>
        <begin position="142"/>
        <end position="161"/>
    </location>
</feature>
<protein>
    <recommendedName>
        <fullName evidence="6">Copper transport protein</fullName>
    </recommendedName>
</protein>
<reference evidence="8" key="1">
    <citation type="submission" date="2024-03" db="EMBL/GenBank/DDBJ databases">
        <title>WGS assembly of Saponaria officinalis var. Norfolk2.</title>
        <authorList>
            <person name="Jenkins J."/>
            <person name="Shu S."/>
            <person name="Grimwood J."/>
            <person name="Barry K."/>
            <person name="Goodstein D."/>
            <person name="Schmutz J."/>
            <person name="Leebens-Mack J."/>
            <person name="Osbourn A."/>
        </authorList>
    </citation>
    <scope>NUCLEOTIDE SEQUENCE [LARGE SCALE GENOMIC DNA]</scope>
    <source>
        <strain evidence="8">JIC</strain>
    </source>
</reference>
<keyword evidence="5 6" id="KW-0472">Membrane</keyword>
<dbReference type="AlphaFoldDB" id="A0AAW1N5M4"/>
<keyword evidence="2 6" id="KW-0812">Transmembrane</keyword>
<feature type="compositionally biased region" description="Low complexity" evidence="7">
    <location>
        <begin position="8"/>
        <end position="23"/>
    </location>
</feature>
<feature type="transmembrane region" description="Helical" evidence="6">
    <location>
        <begin position="89"/>
        <end position="109"/>
    </location>
</feature>
<evidence type="ECO:0000313" key="9">
    <source>
        <dbReference type="Proteomes" id="UP001443914"/>
    </source>
</evidence>
<dbReference type="GO" id="GO:0005886">
    <property type="term" value="C:plasma membrane"/>
    <property type="evidence" value="ECO:0007669"/>
    <property type="project" value="TreeGrafter"/>
</dbReference>
<feature type="transmembrane region" description="Helical" evidence="6">
    <location>
        <begin position="115"/>
        <end position="134"/>
    </location>
</feature>
<keyword evidence="6" id="KW-0186">Copper</keyword>
<feature type="transmembrane region" description="Helical" evidence="6">
    <location>
        <begin position="58"/>
        <end position="77"/>
    </location>
</feature>